<evidence type="ECO:0008006" key="5">
    <source>
        <dbReference type="Google" id="ProtNLM"/>
    </source>
</evidence>
<gene>
    <name evidence="3" type="ORF">ACFQPE_10735</name>
</gene>
<dbReference type="GeneID" id="79316076"/>
<proteinExistence type="predicted"/>
<keyword evidence="4" id="KW-1185">Reference proteome</keyword>
<name>A0ABD6AA73_9EURY</name>
<feature type="transmembrane region" description="Helical" evidence="2">
    <location>
        <begin position="82"/>
        <end position="108"/>
    </location>
</feature>
<keyword evidence="2" id="KW-1133">Transmembrane helix</keyword>
<dbReference type="AlphaFoldDB" id="A0ABD6AA73"/>
<comment type="caution">
    <text evidence="3">The sequence shown here is derived from an EMBL/GenBank/DDBJ whole genome shotgun (WGS) entry which is preliminary data.</text>
</comment>
<organism evidence="3 4">
    <name type="scientific">Halomarina halobia</name>
    <dbReference type="NCBI Taxonomy" id="3033386"/>
    <lineage>
        <taxon>Archaea</taxon>
        <taxon>Methanobacteriati</taxon>
        <taxon>Methanobacteriota</taxon>
        <taxon>Stenosarchaea group</taxon>
        <taxon>Halobacteria</taxon>
        <taxon>Halobacteriales</taxon>
        <taxon>Natronomonadaceae</taxon>
        <taxon>Halomarina</taxon>
    </lineage>
</organism>
<feature type="transmembrane region" description="Helical" evidence="2">
    <location>
        <begin position="52"/>
        <end position="70"/>
    </location>
</feature>
<dbReference type="RefSeq" id="WP_276303485.1">
    <property type="nucleotide sequence ID" value="NZ_CP119992.1"/>
</dbReference>
<evidence type="ECO:0000256" key="2">
    <source>
        <dbReference type="SAM" id="Phobius"/>
    </source>
</evidence>
<evidence type="ECO:0000256" key="1">
    <source>
        <dbReference type="SAM" id="MobiDB-lite"/>
    </source>
</evidence>
<dbReference type="Pfam" id="PF24380">
    <property type="entry name" value="DUF7536"/>
    <property type="match status" value="1"/>
</dbReference>
<evidence type="ECO:0000313" key="4">
    <source>
        <dbReference type="Proteomes" id="UP001596547"/>
    </source>
</evidence>
<evidence type="ECO:0000313" key="3">
    <source>
        <dbReference type="EMBL" id="MFC7317265.1"/>
    </source>
</evidence>
<keyword evidence="2" id="KW-0812">Transmembrane</keyword>
<protein>
    <recommendedName>
        <fullName evidence="5">Cox cluster protein</fullName>
    </recommendedName>
</protein>
<dbReference type="InterPro" id="IPR055958">
    <property type="entry name" value="DUF7536"/>
</dbReference>
<feature type="compositionally biased region" description="Basic and acidic residues" evidence="1">
    <location>
        <begin position="17"/>
        <end position="32"/>
    </location>
</feature>
<dbReference type="Proteomes" id="UP001596547">
    <property type="component" value="Unassembled WGS sequence"/>
</dbReference>
<sequence>MDDVDDVDDDSPPGSLGRDDDIGHASEPRNVPERPGTAAFAAALKVRRNAKFGAIAGFLVAALVYAVRVFELLGPVPGTGPGPLLFLALAFVLGVGVALLVALALTVVSASRAARRL</sequence>
<feature type="region of interest" description="Disordered" evidence="1">
    <location>
        <begin position="1"/>
        <end position="34"/>
    </location>
</feature>
<reference evidence="3 4" key="1">
    <citation type="journal article" date="2019" name="Int. J. Syst. Evol. Microbiol.">
        <title>The Global Catalogue of Microorganisms (GCM) 10K type strain sequencing project: providing services to taxonomists for standard genome sequencing and annotation.</title>
        <authorList>
            <consortium name="The Broad Institute Genomics Platform"/>
            <consortium name="The Broad Institute Genome Sequencing Center for Infectious Disease"/>
            <person name="Wu L."/>
            <person name="Ma J."/>
        </authorList>
    </citation>
    <scope>NUCLEOTIDE SEQUENCE [LARGE SCALE GENOMIC DNA]</scope>
    <source>
        <strain evidence="3 4">PSR21</strain>
    </source>
</reference>
<dbReference type="EMBL" id="JBHTBF010000002">
    <property type="protein sequence ID" value="MFC7317265.1"/>
    <property type="molecule type" value="Genomic_DNA"/>
</dbReference>
<feature type="compositionally biased region" description="Acidic residues" evidence="1">
    <location>
        <begin position="1"/>
        <end position="11"/>
    </location>
</feature>
<keyword evidence="2" id="KW-0472">Membrane</keyword>
<accession>A0ABD6AA73</accession>